<dbReference type="GO" id="GO:0016783">
    <property type="term" value="F:sulfurtransferase activity"/>
    <property type="evidence" value="ECO:0007669"/>
    <property type="project" value="InterPro"/>
</dbReference>
<evidence type="ECO:0000313" key="5">
    <source>
        <dbReference type="Proteomes" id="UP000412311"/>
    </source>
</evidence>
<gene>
    <name evidence="4" type="primary">fdhD_2</name>
    <name evidence="3" type="synonym">fdhD</name>
    <name evidence="4" type="ORF">PS925_04550</name>
</gene>
<dbReference type="GO" id="GO:0097163">
    <property type="term" value="F:sulfur carrier activity"/>
    <property type="evidence" value="ECO:0007669"/>
    <property type="project" value="UniProtKB-UniRule"/>
</dbReference>
<evidence type="ECO:0000256" key="2">
    <source>
        <dbReference type="ARBA" id="ARBA00023150"/>
    </source>
</evidence>
<accession>A0A5E7VF62</accession>
<evidence type="ECO:0000256" key="3">
    <source>
        <dbReference type="HAMAP-Rule" id="MF_00187"/>
    </source>
</evidence>
<keyword evidence="2 3" id="KW-0501">Molybdenum cofactor biosynthesis</keyword>
<reference evidence="4 5" key="1">
    <citation type="submission" date="2019-09" db="EMBL/GenBank/DDBJ databases">
        <authorList>
            <person name="Chandra G."/>
            <person name="Truman W A."/>
        </authorList>
    </citation>
    <scope>NUCLEOTIDE SEQUENCE [LARGE SCALE GENOMIC DNA]</scope>
    <source>
        <strain evidence="4">PS925</strain>
    </source>
</reference>
<comment type="subcellular location">
    <subcellularLocation>
        <location evidence="3">Cytoplasm</location>
    </subcellularLocation>
</comment>
<organism evidence="4 5">
    <name type="scientific">Pseudomonas fluorescens</name>
    <dbReference type="NCBI Taxonomy" id="294"/>
    <lineage>
        <taxon>Bacteria</taxon>
        <taxon>Pseudomonadati</taxon>
        <taxon>Pseudomonadota</taxon>
        <taxon>Gammaproteobacteria</taxon>
        <taxon>Pseudomonadales</taxon>
        <taxon>Pseudomonadaceae</taxon>
        <taxon>Pseudomonas</taxon>
    </lineage>
</organism>
<dbReference type="InterPro" id="IPR003786">
    <property type="entry name" value="FdhD"/>
</dbReference>
<dbReference type="RefSeq" id="WP_150794933.1">
    <property type="nucleotide sequence ID" value="NZ_CABVJG010000015.1"/>
</dbReference>
<keyword evidence="1 3" id="KW-0963">Cytoplasm</keyword>
<dbReference type="PANTHER" id="PTHR30592:SF1">
    <property type="entry name" value="SULFUR CARRIER PROTEIN FDHD"/>
    <property type="match status" value="1"/>
</dbReference>
<dbReference type="HAMAP" id="MF_00187">
    <property type="entry name" value="FdhD"/>
    <property type="match status" value="1"/>
</dbReference>
<dbReference type="GO" id="GO:0006777">
    <property type="term" value="P:Mo-molybdopterin cofactor biosynthetic process"/>
    <property type="evidence" value="ECO:0007669"/>
    <property type="project" value="UniProtKB-UniRule"/>
</dbReference>
<protein>
    <recommendedName>
        <fullName evidence="3">Sulfur carrier protein FdhD</fullName>
    </recommendedName>
</protein>
<comment type="caution">
    <text evidence="3">Lacks conserved residue(s) required for the propagation of feature annotation.</text>
</comment>
<evidence type="ECO:0000313" key="4">
    <source>
        <dbReference type="EMBL" id="VVQ19214.1"/>
    </source>
</evidence>
<dbReference type="Proteomes" id="UP000412311">
    <property type="component" value="Unassembled WGS sequence"/>
</dbReference>
<dbReference type="EMBL" id="CABVJG010000015">
    <property type="protein sequence ID" value="VVQ19214.1"/>
    <property type="molecule type" value="Genomic_DNA"/>
</dbReference>
<dbReference type="Pfam" id="PF02634">
    <property type="entry name" value="FdhD-NarQ"/>
    <property type="match status" value="1"/>
</dbReference>
<proteinExistence type="inferred from homology"/>
<dbReference type="NCBIfam" id="TIGR00129">
    <property type="entry name" value="fdhD_narQ"/>
    <property type="match status" value="1"/>
</dbReference>
<evidence type="ECO:0000256" key="1">
    <source>
        <dbReference type="ARBA" id="ARBA00022490"/>
    </source>
</evidence>
<dbReference type="Gene3D" id="3.40.140.10">
    <property type="entry name" value="Cytidine Deaminase, domain 2"/>
    <property type="match status" value="1"/>
</dbReference>
<dbReference type="PIRSF" id="PIRSF015626">
    <property type="entry name" value="FdhD"/>
    <property type="match status" value="1"/>
</dbReference>
<comment type="function">
    <text evidence="3">Required for formate dehydrogenase (FDH) activity. Acts as a sulfur carrier protein that transfers sulfur from IscS to the molybdenum cofactor prior to its insertion into FDH.</text>
</comment>
<dbReference type="SUPFAM" id="SSF53927">
    <property type="entry name" value="Cytidine deaminase-like"/>
    <property type="match status" value="1"/>
</dbReference>
<feature type="active site" description="Cysteine persulfide intermediate" evidence="3">
    <location>
        <position position="125"/>
    </location>
</feature>
<dbReference type="PANTHER" id="PTHR30592">
    <property type="entry name" value="FORMATE DEHYDROGENASE"/>
    <property type="match status" value="1"/>
</dbReference>
<dbReference type="Gene3D" id="3.10.20.10">
    <property type="match status" value="1"/>
</dbReference>
<comment type="similarity">
    <text evidence="3">Belongs to the FdhD family.</text>
</comment>
<sequence length="281" mass="30597">MLCQVETLTESTSEPNAPAPQPAQVAFREYLPDAALSHAALASEIALAISYNGLSQAVMMVSPGNLEDFIRGFSLSNAIIDSVDEIYDIRLTHFDQACQADVQISGRAFWALKDHRRQMTGTSGCGICGVEALEQALPQLQILQPSALPPAEHFDGIRQRIEQAQQLARSSGALHAALYFDVDGEALLCREDIGRHNALDKLIGAMQIDAIDAAEGFVVVTSRCSLELIHKAVRARLGTLVSLSAPTALTVRWALKHRLNLIHVPHRNAPRIYSPIQEFSA</sequence>
<name>A0A5E7VF62_PSEFL</name>
<dbReference type="GO" id="GO:0005737">
    <property type="term" value="C:cytoplasm"/>
    <property type="evidence" value="ECO:0007669"/>
    <property type="project" value="UniProtKB-SubCell"/>
</dbReference>
<dbReference type="AlphaFoldDB" id="A0A5E7VF62"/>
<dbReference type="InterPro" id="IPR016193">
    <property type="entry name" value="Cytidine_deaminase-like"/>
</dbReference>